<dbReference type="PANTHER" id="PTHR18964">
    <property type="entry name" value="ROK (REPRESSOR, ORF, KINASE) FAMILY"/>
    <property type="match status" value="1"/>
</dbReference>
<reference evidence="3" key="1">
    <citation type="submission" date="2017-06" db="EMBL/GenBank/DDBJ databases">
        <title>Complete genome sequence of Capnocytophaga sp. KCOM 1579 (=ChDC OS43) isolated from a human refractory periapical abscess lesion.</title>
        <authorList>
            <person name="Kook J.-K."/>
            <person name="Park S.-N."/>
            <person name="Lim Y.K."/>
            <person name="Roh H."/>
        </authorList>
    </citation>
    <scope>NUCLEOTIDE SEQUENCE [LARGE SCALE GENOMIC DNA]</scope>
    <source>
        <strain evidence="3">ChDC OS43</strain>
    </source>
</reference>
<dbReference type="Gene3D" id="1.10.10.10">
    <property type="entry name" value="Winged helix-like DNA-binding domain superfamily/Winged helix DNA-binding domain"/>
    <property type="match status" value="1"/>
</dbReference>
<dbReference type="PROSITE" id="PS01125">
    <property type="entry name" value="ROK"/>
    <property type="match status" value="1"/>
</dbReference>
<dbReference type="AlphaFoldDB" id="A0A1Z4BRX3"/>
<dbReference type="Gene3D" id="3.30.420.40">
    <property type="match status" value="2"/>
</dbReference>
<dbReference type="InterPro" id="IPR036388">
    <property type="entry name" value="WH-like_DNA-bd_sf"/>
</dbReference>
<evidence type="ECO:0000313" key="2">
    <source>
        <dbReference type="EMBL" id="ASF43999.1"/>
    </source>
</evidence>
<dbReference type="RefSeq" id="WP_088594863.1">
    <property type="nucleotide sequence ID" value="NZ_CP022022.1"/>
</dbReference>
<proteinExistence type="inferred from homology"/>
<dbReference type="Proteomes" id="UP000197007">
    <property type="component" value="Chromosome"/>
</dbReference>
<dbReference type="InterPro" id="IPR043129">
    <property type="entry name" value="ATPase_NBD"/>
</dbReference>
<dbReference type="SUPFAM" id="SSF53067">
    <property type="entry name" value="Actin-like ATPase domain"/>
    <property type="match status" value="1"/>
</dbReference>
<evidence type="ECO:0000256" key="1">
    <source>
        <dbReference type="ARBA" id="ARBA00006479"/>
    </source>
</evidence>
<organism evidence="2 3">
    <name type="scientific">Capnocytophaga endodontalis</name>
    <dbReference type="NCBI Taxonomy" id="2708117"/>
    <lineage>
        <taxon>Bacteria</taxon>
        <taxon>Pseudomonadati</taxon>
        <taxon>Bacteroidota</taxon>
        <taxon>Flavobacteriia</taxon>
        <taxon>Flavobacteriales</taxon>
        <taxon>Flavobacteriaceae</taxon>
        <taxon>Capnocytophaga</taxon>
    </lineage>
</organism>
<comment type="similarity">
    <text evidence="1">Belongs to the ROK (NagC/XylR) family.</text>
</comment>
<dbReference type="InterPro" id="IPR049874">
    <property type="entry name" value="ROK_cs"/>
</dbReference>
<gene>
    <name evidence="2" type="ORF">CBG49_13375</name>
</gene>
<dbReference type="Pfam" id="PF13412">
    <property type="entry name" value="HTH_24"/>
    <property type="match status" value="1"/>
</dbReference>
<dbReference type="Pfam" id="PF00480">
    <property type="entry name" value="ROK"/>
    <property type="match status" value="1"/>
</dbReference>
<keyword evidence="3" id="KW-1185">Reference proteome</keyword>
<accession>A0A1Z4BRX3</accession>
<dbReference type="KEGG" id="capn:CBG49_13375"/>
<dbReference type="SUPFAM" id="SSF46785">
    <property type="entry name" value="Winged helix' DNA-binding domain"/>
    <property type="match status" value="1"/>
</dbReference>
<name>A0A1Z4BRX3_9FLAO</name>
<dbReference type="EMBL" id="CP022022">
    <property type="protein sequence ID" value="ASF43999.1"/>
    <property type="molecule type" value="Genomic_DNA"/>
</dbReference>
<dbReference type="InterPro" id="IPR000600">
    <property type="entry name" value="ROK"/>
</dbReference>
<dbReference type="PANTHER" id="PTHR18964:SF149">
    <property type="entry name" value="BIFUNCTIONAL UDP-N-ACETYLGLUCOSAMINE 2-EPIMERASE_N-ACETYLMANNOSAMINE KINASE"/>
    <property type="match status" value="1"/>
</dbReference>
<dbReference type="InterPro" id="IPR036390">
    <property type="entry name" value="WH_DNA-bd_sf"/>
</dbReference>
<evidence type="ECO:0000313" key="3">
    <source>
        <dbReference type="Proteomes" id="UP000197007"/>
    </source>
</evidence>
<protein>
    <submittedName>
        <fullName evidence="2">ROK family transcriptional regulator</fullName>
    </submittedName>
</protein>
<sequence length="404" mass="44247">MGLKFLDDIKAGIRSASLKKDIICYYINNGDNTLADLGKELDLSVPTVTKMVGELIDDGIVMDFGKIETSGGRRPNIYGLNQSSGYFIGIDICHSHVNIGVTDFKGELISEELSIPFTESQPQERFQRLCEIINQFIHKSKVPKHKILSMGINISGRVNTLTGHSYSSFYFDERPLTEMFENELNINVSIDNDSRAMTYGEYIKGCVNGEKNILYVNVSWGLGLGIIVGGQLYYGKSGFSGEFGHIPAFGNEILCHCGKKGCLETEASGLALHRKFLEKLHSGHSSLLTQKNGYDPKAPVSLNDIIEVALQEDMLAIELIEEIGNSLGKHIAGLINLFNPELVVIGGTLAYAGDYLMLPLRSAIRKYSLNLVSKDSTIKVSKLGEKAGLLGASLLARSKFIGLI</sequence>